<gene>
    <name evidence="1" type="ORF">NPIL_223641</name>
</gene>
<comment type="caution">
    <text evidence="1">The sequence shown here is derived from an EMBL/GenBank/DDBJ whole genome shotgun (WGS) entry which is preliminary data.</text>
</comment>
<evidence type="ECO:0000313" key="2">
    <source>
        <dbReference type="Proteomes" id="UP000887013"/>
    </source>
</evidence>
<name>A0A8X6R8V4_NEPPI</name>
<protein>
    <submittedName>
        <fullName evidence="1">Uncharacterized protein</fullName>
    </submittedName>
</protein>
<reference evidence="1" key="1">
    <citation type="submission" date="2020-08" db="EMBL/GenBank/DDBJ databases">
        <title>Multicomponent nature underlies the extraordinary mechanical properties of spider dragline silk.</title>
        <authorList>
            <person name="Kono N."/>
            <person name="Nakamura H."/>
            <person name="Mori M."/>
            <person name="Yoshida Y."/>
            <person name="Ohtoshi R."/>
            <person name="Malay A.D."/>
            <person name="Moran D.A.P."/>
            <person name="Tomita M."/>
            <person name="Numata K."/>
            <person name="Arakawa K."/>
        </authorList>
    </citation>
    <scope>NUCLEOTIDE SEQUENCE</scope>
</reference>
<accession>A0A8X6R8V4</accession>
<evidence type="ECO:0000313" key="1">
    <source>
        <dbReference type="EMBL" id="GFU62720.1"/>
    </source>
</evidence>
<dbReference type="EMBL" id="BMAW01041199">
    <property type="protein sequence ID" value="GFU62720.1"/>
    <property type="molecule type" value="Genomic_DNA"/>
</dbReference>
<organism evidence="1 2">
    <name type="scientific">Nephila pilipes</name>
    <name type="common">Giant wood spider</name>
    <name type="synonym">Nephila maculata</name>
    <dbReference type="NCBI Taxonomy" id="299642"/>
    <lineage>
        <taxon>Eukaryota</taxon>
        <taxon>Metazoa</taxon>
        <taxon>Ecdysozoa</taxon>
        <taxon>Arthropoda</taxon>
        <taxon>Chelicerata</taxon>
        <taxon>Arachnida</taxon>
        <taxon>Araneae</taxon>
        <taxon>Araneomorphae</taxon>
        <taxon>Entelegynae</taxon>
        <taxon>Araneoidea</taxon>
        <taxon>Nephilidae</taxon>
        <taxon>Nephila</taxon>
    </lineage>
</organism>
<dbReference type="Proteomes" id="UP000887013">
    <property type="component" value="Unassembled WGS sequence"/>
</dbReference>
<keyword evidence="2" id="KW-1185">Reference proteome</keyword>
<proteinExistence type="predicted"/>
<sequence>MIETYILSFLEHLVHVSKGCFSWADELKELKTSTLDACGKKIWPSSVERGNVFESLENEIGGLFARAESIGVMVFGDTEDTIEDTIEDIFCGCH</sequence>
<dbReference type="AlphaFoldDB" id="A0A8X6R8V4"/>